<feature type="transmembrane region" description="Helical" evidence="1">
    <location>
        <begin position="6"/>
        <end position="25"/>
    </location>
</feature>
<proteinExistence type="predicted"/>
<accession>A0A235EU16</accession>
<dbReference type="RefSeq" id="WP_094269710.1">
    <property type="nucleotide sequence ID" value="NZ_NOIH01000036.1"/>
</dbReference>
<protein>
    <recommendedName>
        <fullName evidence="4">DUF3784 domain-containing protein</fullName>
    </recommendedName>
</protein>
<dbReference type="Proteomes" id="UP000215181">
    <property type="component" value="Unassembled WGS sequence"/>
</dbReference>
<evidence type="ECO:0000256" key="1">
    <source>
        <dbReference type="SAM" id="Phobius"/>
    </source>
</evidence>
<keyword evidence="1" id="KW-0472">Membrane</keyword>
<sequence length="128" mass="14420">MVFDVSVALNWILFLALFPITFFWLRRAWRIMVKRDFSEVALKRGESPPNPARYAPFAAAINLIGGGIIAFVIFGILTARFDFDTWSAIAGSTIWMKFILDFALSRQAHPMVLKKRGKQEKPAGDAGK</sequence>
<keyword evidence="1" id="KW-0812">Transmembrane</keyword>
<gene>
    <name evidence="2" type="ORF">CGK74_17710</name>
</gene>
<reference evidence="2 3" key="1">
    <citation type="submission" date="2017-07" db="EMBL/GenBank/DDBJ databases">
        <title>Thauera sp. KNDSS-Mac4 genome sequence and assembly.</title>
        <authorList>
            <person name="Mayilraj S."/>
        </authorList>
    </citation>
    <scope>NUCLEOTIDE SEQUENCE [LARGE SCALE GENOMIC DNA]</scope>
    <source>
        <strain evidence="2 3">KNDSS-Mac4</strain>
    </source>
</reference>
<comment type="caution">
    <text evidence="2">The sequence shown here is derived from an EMBL/GenBank/DDBJ whole genome shotgun (WGS) entry which is preliminary data.</text>
</comment>
<evidence type="ECO:0000313" key="3">
    <source>
        <dbReference type="Proteomes" id="UP000215181"/>
    </source>
</evidence>
<name>A0A235EU16_9RHOO</name>
<dbReference type="EMBL" id="NOIH01000036">
    <property type="protein sequence ID" value="OYD52501.1"/>
    <property type="molecule type" value="Genomic_DNA"/>
</dbReference>
<keyword evidence="1" id="KW-1133">Transmembrane helix</keyword>
<organism evidence="2 3">
    <name type="scientific">Thauera propionica</name>
    <dbReference type="NCBI Taxonomy" id="2019431"/>
    <lineage>
        <taxon>Bacteria</taxon>
        <taxon>Pseudomonadati</taxon>
        <taxon>Pseudomonadota</taxon>
        <taxon>Betaproteobacteria</taxon>
        <taxon>Rhodocyclales</taxon>
        <taxon>Zoogloeaceae</taxon>
        <taxon>Thauera</taxon>
    </lineage>
</organism>
<evidence type="ECO:0008006" key="4">
    <source>
        <dbReference type="Google" id="ProtNLM"/>
    </source>
</evidence>
<dbReference type="OrthoDB" id="5402100at2"/>
<dbReference type="AlphaFoldDB" id="A0A235EU16"/>
<evidence type="ECO:0000313" key="2">
    <source>
        <dbReference type="EMBL" id="OYD52501.1"/>
    </source>
</evidence>
<feature type="transmembrane region" description="Helical" evidence="1">
    <location>
        <begin position="54"/>
        <end position="79"/>
    </location>
</feature>
<keyword evidence="3" id="KW-1185">Reference proteome</keyword>